<proteinExistence type="predicted"/>
<organism evidence="3 4">
    <name type="scientific">Linnemannia gamsii</name>
    <dbReference type="NCBI Taxonomy" id="64522"/>
    <lineage>
        <taxon>Eukaryota</taxon>
        <taxon>Fungi</taxon>
        <taxon>Fungi incertae sedis</taxon>
        <taxon>Mucoromycota</taxon>
        <taxon>Mortierellomycotina</taxon>
        <taxon>Mortierellomycetes</taxon>
        <taxon>Mortierellales</taxon>
        <taxon>Mortierellaceae</taxon>
        <taxon>Linnemannia</taxon>
    </lineage>
</organism>
<gene>
    <name evidence="3" type="ORF">BGZ96_008890</name>
</gene>
<evidence type="ECO:0000313" key="4">
    <source>
        <dbReference type="Proteomes" id="UP001194696"/>
    </source>
</evidence>
<keyword evidence="4" id="KW-1185">Reference proteome</keyword>
<feature type="compositionally biased region" description="Low complexity" evidence="1">
    <location>
        <begin position="1"/>
        <end position="17"/>
    </location>
</feature>
<evidence type="ECO:0000256" key="1">
    <source>
        <dbReference type="SAM" id="MobiDB-lite"/>
    </source>
</evidence>
<sequence length="210" mass="22729">MNKDNNTNDTNDANDANPLVDLNQDGMPQAPPPSYTTNNTPNNHKSYQPPTGSPLYQAQPLSGQQNYPPPEGAYMPSSSGTTYPPPAGAYTPSSSGTGRPPPAGVPGGANPNTVVYVIDNNDPMNNPQMNTGMPVAMVCFLFGICTWLGYLFGMFFLTSKDPREQFWARCCTMGAVIWALIEVPDVAPGDPGKDYSRTRDSFKTKYCKTF</sequence>
<evidence type="ECO:0000256" key="2">
    <source>
        <dbReference type="SAM" id="Phobius"/>
    </source>
</evidence>
<evidence type="ECO:0000313" key="3">
    <source>
        <dbReference type="EMBL" id="KAG0287153.1"/>
    </source>
</evidence>
<dbReference type="EMBL" id="JAAAIM010000515">
    <property type="protein sequence ID" value="KAG0287153.1"/>
    <property type="molecule type" value="Genomic_DNA"/>
</dbReference>
<keyword evidence="2" id="KW-1133">Transmembrane helix</keyword>
<keyword evidence="2" id="KW-0812">Transmembrane</keyword>
<name>A0ABQ7JZE6_9FUNG</name>
<protein>
    <submittedName>
        <fullName evidence="3">Uncharacterized protein</fullName>
    </submittedName>
</protein>
<keyword evidence="2" id="KW-0472">Membrane</keyword>
<dbReference type="Proteomes" id="UP001194696">
    <property type="component" value="Unassembled WGS sequence"/>
</dbReference>
<feature type="region of interest" description="Disordered" evidence="1">
    <location>
        <begin position="1"/>
        <end position="108"/>
    </location>
</feature>
<reference evidence="3 4" key="1">
    <citation type="journal article" date="2020" name="Fungal Divers.">
        <title>Resolving the Mortierellaceae phylogeny through synthesis of multi-gene phylogenetics and phylogenomics.</title>
        <authorList>
            <person name="Vandepol N."/>
            <person name="Liber J."/>
            <person name="Desiro A."/>
            <person name="Na H."/>
            <person name="Kennedy M."/>
            <person name="Barry K."/>
            <person name="Grigoriev I.V."/>
            <person name="Miller A.N."/>
            <person name="O'Donnell K."/>
            <person name="Stajich J.E."/>
            <person name="Bonito G."/>
        </authorList>
    </citation>
    <scope>NUCLEOTIDE SEQUENCE [LARGE SCALE GENOMIC DNA]</scope>
    <source>
        <strain evidence="3 4">AD045</strain>
    </source>
</reference>
<feature type="compositionally biased region" description="Polar residues" evidence="1">
    <location>
        <begin position="44"/>
        <end position="66"/>
    </location>
</feature>
<feature type="compositionally biased region" description="Low complexity" evidence="1">
    <location>
        <begin position="88"/>
        <end position="98"/>
    </location>
</feature>
<comment type="caution">
    <text evidence="3">The sequence shown here is derived from an EMBL/GenBank/DDBJ whole genome shotgun (WGS) entry which is preliminary data.</text>
</comment>
<feature type="transmembrane region" description="Helical" evidence="2">
    <location>
        <begin position="135"/>
        <end position="157"/>
    </location>
</feature>
<accession>A0ABQ7JZE6</accession>